<proteinExistence type="predicted"/>
<keyword evidence="1" id="KW-0472">Membrane</keyword>
<evidence type="ECO:0000313" key="2">
    <source>
        <dbReference type="EMBL" id="MDQ2258879.1"/>
    </source>
</evidence>
<keyword evidence="1" id="KW-1133">Transmembrane helix</keyword>
<keyword evidence="3" id="KW-1185">Reference proteome</keyword>
<comment type="caution">
    <text evidence="2">The sequence shown here is derived from an EMBL/GenBank/DDBJ whole genome shotgun (WGS) entry which is preliminary data.</text>
</comment>
<evidence type="ECO:0000313" key="3">
    <source>
        <dbReference type="Proteomes" id="UP001225042"/>
    </source>
</evidence>
<dbReference type="RefSeq" id="WP_236901076.1">
    <property type="nucleotide sequence ID" value="NZ_CP143719.1"/>
</dbReference>
<dbReference type="AlphaFoldDB" id="A0AAW8HD25"/>
<keyword evidence="1" id="KW-0812">Transmembrane</keyword>
<sequence length="153" mass="17437">MKKPDMENRIVLLRGIKQDWKAWSEGKRLGCISKKLAGILLAVVAAIFVTIVLNYELLPYSLYSLPPLSVFAIFLVSELSTPGGWDEVIDRRLQSYEPRDSEAWKALRAAVLEKGKLEHDDVRLWLEAEFKANADLLDVAETAMRYGFVRRDV</sequence>
<dbReference type="EMBL" id="JAVDKS010000012">
    <property type="protein sequence ID" value="MDQ2258879.1"/>
    <property type="molecule type" value="Genomic_DNA"/>
</dbReference>
<name>A0AAW8HD25_9ENTR</name>
<gene>
    <name evidence="2" type="ORF">RBJ67_22385</name>
</gene>
<accession>A0AAW8HD25</accession>
<reference evidence="2 3" key="1">
    <citation type="submission" date="2023-08" db="EMBL/GenBank/DDBJ databases">
        <authorList>
            <person name="Dale J."/>
        </authorList>
    </citation>
    <scope>NUCLEOTIDE SEQUENCE [LARGE SCALE GENOMIC DNA]</scope>
    <source>
        <strain evidence="2 3">2023EL-00788</strain>
    </source>
</reference>
<evidence type="ECO:0000256" key="1">
    <source>
        <dbReference type="SAM" id="Phobius"/>
    </source>
</evidence>
<feature type="transmembrane region" description="Helical" evidence="1">
    <location>
        <begin position="36"/>
        <end position="55"/>
    </location>
</feature>
<dbReference type="Proteomes" id="UP001225042">
    <property type="component" value="Unassembled WGS sequence"/>
</dbReference>
<organism evidence="2 3">
    <name type="scientific">Enterobacter soli</name>
    <dbReference type="NCBI Taxonomy" id="885040"/>
    <lineage>
        <taxon>Bacteria</taxon>
        <taxon>Pseudomonadati</taxon>
        <taxon>Pseudomonadota</taxon>
        <taxon>Gammaproteobacteria</taxon>
        <taxon>Enterobacterales</taxon>
        <taxon>Enterobacteriaceae</taxon>
        <taxon>Enterobacter</taxon>
    </lineage>
</organism>
<protein>
    <submittedName>
        <fullName evidence="2">Uncharacterized protein</fullName>
    </submittedName>
</protein>